<dbReference type="Proteomes" id="UP000305751">
    <property type="component" value="Unassembled WGS sequence"/>
</dbReference>
<gene>
    <name evidence="3" type="ORF">D7Y07_15785</name>
    <name evidence="4" type="ORF">E4T97_19965</name>
    <name evidence="5" type="ORF">E5356_06215</name>
    <name evidence="2" type="ORF">IMSAGC001_02692</name>
</gene>
<keyword evidence="8" id="KW-1185">Reference proteome</keyword>
<evidence type="ECO:0008006" key="10">
    <source>
        <dbReference type="Google" id="ProtNLM"/>
    </source>
</evidence>
<evidence type="ECO:0000313" key="5">
    <source>
        <dbReference type="EMBL" id="TGY06678.1"/>
    </source>
</evidence>
<dbReference type="RefSeq" id="WP_121767295.1">
    <property type="nucleotide sequence ID" value="NZ_BLLS01000084.1"/>
</dbReference>
<evidence type="ECO:0000256" key="1">
    <source>
        <dbReference type="SAM" id="SignalP"/>
    </source>
</evidence>
<dbReference type="Proteomes" id="UP000267159">
    <property type="component" value="Unassembled WGS sequence"/>
</dbReference>
<comment type="caution">
    <text evidence="3">The sequence shown here is derived from an EMBL/GenBank/DDBJ whole genome shotgun (WGS) entry which is preliminary data.</text>
</comment>
<sequence length="173" mass="19844">MKKIFYSDSSRLILRLLSLVLFFCAAGLSACDDENEANEEKAIFEKLQGTWKSTYIVMHDNFTSINGETYNESIDEAITSKGNEWYIRWKFDRNRKVTILESGSSDDIQLPATFGFTLSGNRISGIPFSGDFTSYSTITEISDTQFIIEMEDKGRDKDGKSDYYHRITFEKVQ</sequence>
<evidence type="ECO:0000313" key="8">
    <source>
        <dbReference type="Proteomes" id="UP000305751"/>
    </source>
</evidence>
<dbReference type="EMBL" id="SRZA01000011">
    <property type="protein sequence ID" value="TGY06678.1"/>
    <property type="molecule type" value="Genomic_DNA"/>
</dbReference>
<dbReference type="EMBL" id="BLLS01000084">
    <property type="protein sequence ID" value="GFH87267.1"/>
    <property type="molecule type" value="Genomic_DNA"/>
</dbReference>
<evidence type="ECO:0000313" key="2">
    <source>
        <dbReference type="EMBL" id="GFH87267.1"/>
    </source>
</evidence>
<evidence type="ECO:0000313" key="6">
    <source>
        <dbReference type="Proteomes" id="UP000267159"/>
    </source>
</evidence>
<dbReference type="Proteomes" id="UP000298073">
    <property type="component" value="Unassembled WGS sequence"/>
</dbReference>
<reference evidence="4 7" key="2">
    <citation type="submission" date="2019-03" db="EMBL/GenBank/DDBJ databases">
        <title>Diversity of the mouse oral microbiome.</title>
        <authorList>
            <person name="Joseph S."/>
            <person name="Aduse-Opoku J."/>
            <person name="Curtis M."/>
            <person name="Wade W."/>
            <person name="Hashim A."/>
        </authorList>
    </citation>
    <scope>NUCLEOTIDE SEQUENCE [LARGE SCALE GENOMIC DNA]</scope>
    <source>
        <strain evidence="4 7">P2318</strain>
    </source>
</reference>
<reference evidence="3 6" key="1">
    <citation type="submission" date="2018-09" db="EMBL/GenBank/DDBJ databases">
        <title>Murine metabolic-syndrome-specific gut microbial biobank.</title>
        <authorList>
            <person name="Liu C."/>
        </authorList>
    </citation>
    <scope>NUCLEOTIDE SEQUENCE [LARGE SCALE GENOMIC DNA]</scope>
    <source>
        <strain evidence="3 6">0.1X-D8-26</strain>
    </source>
</reference>
<evidence type="ECO:0000313" key="3">
    <source>
        <dbReference type="EMBL" id="RLT79042.1"/>
    </source>
</evidence>
<organism evidence="3 6">
    <name type="scientific">Bacteroides acidifaciens</name>
    <dbReference type="NCBI Taxonomy" id="85831"/>
    <lineage>
        <taxon>Bacteria</taxon>
        <taxon>Pseudomonadati</taxon>
        <taxon>Bacteroidota</taxon>
        <taxon>Bacteroidia</taxon>
        <taxon>Bacteroidales</taxon>
        <taxon>Bacteroidaceae</taxon>
        <taxon>Bacteroides</taxon>
    </lineage>
</organism>
<protein>
    <recommendedName>
        <fullName evidence="10">Lipocalin-like domain-containing protein</fullName>
    </recommendedName>
</protein>
<feature type="chain" id="PRO_5044594492" description="Lipocalin-like domain-containing protein" evidence="1">
    <location>
        <begin position="31"/>
        <end position="173"/>
    </location>
</feature>
<dbReference type="EMBL" id="SPPV01000076">
    <property type="protein sequence ID" value="TFU45068.1"/>
    <property type="molecule type" value="Genomic_DNA"/>
</dbReference>
<proteinExistence type="predicted"/>
<dbReference type="PROSITE" id="PS51257">
    <property type="entry name" value="PROKAR_LIPOPROTEIN"/>
    <property type="match status" value="1"/>
</dbReference>
<name>A0A3L7YW33_9BACE</name>
<keyword evidence="1" id="KW-0732">Signal</keyword>
<dbReference type="AlphaFoldDB" id="A0A3L7YW33"/>
<evidence type="ECO:0000313" key="7">
    <source>
        <dbReference type="Proteomes" id="UP000298073"/>
    </source>
</evidence>
<reference evidence="2 9" key="4">
    <citation type="journal article" date="2020" name="Microbiome">
        <title>Single-cell genomics of uncultured bacteria reveals dietary fiber responders in the mouse gut microbiota.</title>
        <authorList>
            <person name="Chijiiwa R."/>
            <person name="Hosokawa M."/>
            <person name="Kogawa M."/>
            <person name="Nishikawa Y."/>
            <person name="Ide K."/>
            <person name="Sakanashi C."/>
            <person name="Takahashi K."/>
            <person name="Takeyama H."/>
        </authorList>
    </citation>
    <scope>NUCLEOTIDE SEQUENCE [LARGE SCALE GENOMIC DNA]</scope>
    <source>
        <strain evidence="2">IMSAGC_001</strain>
    </source>
</reference>
<dbReference type="EMBL" id="RAZM01000067">
    <property type="protein sequence ID" value="RLT79042.1"/>
    <property type="molecule type" value="Genomic_DNA"/>
</dbReference>
<accession>A0A3L7YW33</accession>
<dbReference type="OrthoDB" id="9785375at2"/>
<evidence type="ECO:0000313" key="4">
    <source>
        <dbReference type="EMBL" id="TFU45068.1"/>
    </source>
</evidence>
<reference evidence="5 8" key="3">
    <citation type="submission" date="2019-04" db="EMBL/GenBank/DDBJ databases">
        <title>Microbes associate with the intestines of laboratory mice.</title>
        <authorList>
            <person name="Navarre W."/>
            <person name="Wong E."/>
            <person name="Huang K."/>
            <person name="Tropini C."/>
            <person name="Ng K."/>
            <person name="Yu B."/>
        </authorList>
    </citation>
    <scope>NUCLEOTIDE SEQUENCE [LARGE SCALE GENOMIC DNA]</scope>
    <source>
        <strain evidence="5 8">NM70_E10</strain>
    </source>
</reference>
<feature type="signal peptide" evidence="1">
    <location>
        <begin position="1"/>
        <end position="30"/>
    </location>
</feature>
<evidence type="ECO:0000313" key="9">
    <source>
        <dbReference type="Proteomes" id="UP000491181"/>
    </source>
</evidence>
<dbReference type="Proteomes" id="UP000491181">
    <property type="component" value="Unassembled WGS sequence"/>
</dbReference>